<name>A0ABY8WR53_9ACTN</name>
<organism evidence="1 2">
    <name type="scientific">Actinoplanes oblitus</name>
    <dbReference type="NCBI Taxonomy" id="3040509"/>
    <lineage>
        <taxon>Bacteria</taxon>
        <taxon>Bacillati</taxon>
        <taxon>Actinomycetota</taxon>
        <taxon>Actinomycetes</taxon>
        <taxon>Micromonosporales</taxon>
        <taxon>Micromonosporaceae</taxon>
        <taxon>Actinoplanes</taxon>
    </lineage>
</organism>
<dbReference type="Pfam" id="PF12893">
    <property type="entry name" value="Lumazine_bd_2"/>
    <property type="match status" value="1"/>
</dbReference>
<proteinExistence type="predicted"/>
<dbReference type="Proteomes" id="UP001240150">
    <property type="component" value="Chromosome"/>
</dbReference>
<dbReference type="SUPFAM" id="SSF54427">
    <property type="entry name" value="NTF2-like"/>
    <property type="match status" value="1"/>
</dbReference>
<evidence type="ECO:0000313" key="1">
    <source>
        <dbReference type="EMBL" id="WIN00372.1"/>
    </source>
</evidence>
<keyword evidence="2" id="KW-1185">Reference proteome</keyword>
<dbReference type="InterPro" id="IPR039437">
    <property type="entry name" value="FrzH/put_lumazine-bd"/>
</dbReference>
<gene>
    <name evidence="1" type="ORF">ACTOB_004073</name>
</gene>
<protein>
    <submittedName>
        <fullName evidence="1">Nuclear transport factor 2 family protein</fullName>
    </submittedName>
</protein>
<dbReference type="EMBL" id="CP126980">
    <property type="protein sequence ID" value="WIN00372.1"/>
    <property type="molecule type" value="Genomic_DNA"/>
</dbReference>
<accession>A0ABY8WR53</accession>
<reference evidence="1 2" key="1">
    <citation type="submission" date="2023-06" db="EMBL/GenBank/DDBJ databases">
        <authorList>
            <person name="Yushchuk O."/>
            <person name="Binda E."/>
            <person name="Ruckert-Reed C."/>
            <person name="Fedorenko V."/>
            <person name="Kalinowski J."/>
            <person name="Marinelli F."/>
        </authorList>
    </citation>
    <scope>NUCLEOTIDE SEQUENCE [LARGE SCALE GENOMIC DNA]</scope>
    <source>
        <strain evidence="1 2">NRRL 3884</strain>
    </source>
</reference>
<evidence type="ECO:0000313" key="2">
    <source>
        <dbReference type="Proteomes" id="UP001240150"/>
    </source>
</evidence>
<dbReference type="InterPro" id="IPR032710">
    <property type="entry name" value="NTF2-like_dom_sf"/>
</dbReference>
<dbReference type="Gene3D" id="3.10.450.50">
    <property type="match status" value="1"/>
</dbReference>
<sequence>MTVASSGSVAAVGFQDVEDLLRTYFDGLYHSDVDRLAAVFHPAALYITQTPDGTLHRDLPTYLDVVAHRTAPAARGETRNDRIVSITQVAKSLIVAVVECSLGDVDYADVLTLLASDGRWQIVAKAFRATPRRLDEKG</sequence>
<dbReference type="RefSeq" id="WP_284921892.1">
    <property type="nucleotide sequence ID" value="NZ_CP126980.1"/>
</dbReference>